<evidence type="ECO:0000256" key="5">
    <source>
        <dbReference type="ARBA" id="ARBA00022614"/>
    </source>
</evidence>
<keyword evidence="9 12" id="KW-1133">Transmembrane helix</keyword>
<keyword evidence="11 12" id="KW-0472">Membrane</keyword>
<evidence type="ECO:0000313" key="14">
    <source>
        <dbReference type="Proteomes" id="UP001607302"/>
    </source>
</evidence>
<evidence type="ECO:0000256" key="11">
    <source>
        <dbReference type="ARBA" id="ARBA00023136"/>
    </source>
</evidence>
<keyword evidence="6 12" id="KW-0812">Transmembrane</keyword>
<protein>
    <recommendedName>
        <fullName evidence="3">Leucine-rich repeat-containing protein 51</fullName>
    </recommendedName>
</protein>
<dbReference type="InterPro" id="IPR037169">
    <property type="entry name" value="Cytochrome_c_oxidase_VIc_sf"/>
</dbReference>
<organism evidence="13 14">
    <name type="scientific">Vespula squamosa</name>
    <name type="common">Southern yellow jacket</name>
    <name type="synonym">Wasp</name>
    <dbReference type="NCBI Taxonomy" id="30214"/>
    <lineage>
        <taxon>Eukaryota</taxon>
        <taxon>Metazoa</taxon>
        <taxon>Ecdysozoa</taxon>
        <taxon>Arthropoda</taxon>
        <taxon>Hexapoda</taxon>
        <taxon>Insecta</taxon>
        <taxon>Pterygota</taxon>
        <taxon>Neoptera</taxon>
        <taxon>Endopterygota</taxon>
        <taxon>Hymenoptera</taxon>
        <taxon>Apocrita</taxon>
        <taxon>Aculeata</taxon>
        <taxon>Vespoidea</taxon>
        <taxon>Vespidae</taxon>
        <taxon>Vespinae</taxon>
        <taxon>Vespula</taxon>
    </lineage>
</organism>
<dbReference type="SUPFAM" id="SSF81415">
    <property type="entry name" value="Mitochondrial cytochrome c oxidase subunit VIc"/>
    <property type="match status" value="1"/>
</dbReference>
<evidence type="ECO:0000256" key="10">
    <source>
        <dbReference type="ARBA" id="ARBA00023128"/>
    </source>
</evidence>
<keyword evidence="4" id="KW-0963">Cytoplasm</keyword>
<keyword evidence="7" id="KW-0677">Repeat</keyword>
<accession>A0ABD1ZUG8</accession>
<comment type="subcellular location">
    <subcellularLocation>
        <location evidence="2">Cytoplasm</location>
    </subcellularLocation>
    <subcellularLocation>
        <location evidence="1">Mitochondrion inner membrane</location>
    </subcellularLocation>
</comment>
<evidence type="ECO:0000256" key="1">
    <source>
        <dbReference type="ARBA" id="ARBA00004273"/>
    </source>
</evidence>
<comment type="caution">
    <text evidence="13">The sequence shown here is derived from an EMBL/GenBank/DDBJ whole genome shotgun (WGS) entry which is preliminary data.</text>
</comment>
<dbReference type="SUPFAM" id="SSF52058">
    <property type="entry name" value="L domain-like"/>
    <property type="match status" value="1"/>
</dbReference>
<dbReference type="EMBL" id="JAUDFV010000167">
    <property type="protein sequence ID" value="KAL2712001.1"/>
    <property type="molecule type" value="Genomic_DNA"/>
</dbReference>
<dbReference type="AlphaFoldDB" id="A0ABD1ZUG8"/>
<dbReference type="PROSITE" id="PS51450">
    <property type="entry name" value="LRR"/>
    <property type="match status" value="3"/>
</dbReference>
<keyword evidence="8" id="KW-0999">Mitochondrion inner membrane</keyword>
<reference evidence="13 14" key="1">
    <citation type="journal article" date="2024" name="Ann. Entomol. Soc. Am.">
        <title>Genomic analyses of the southern and eastern yellowjacket wasps (Hymenoptera: Vespidae) reveal evolutionary signatures of social life.</title>
        <authorList>
            <person name="Catto M.A."/>
            <person name="Caine P.B."/>
            <person name="Orr S.E."/>
            <person name="Hunt B.G."/>
            <person name="Goodisman M.A.D."/>
        </authorList>
    </citation>
    <scope>NUCLEOTIDE SEQUENCE [LARGE SCALE GENOMIC DNA]</scope>
    <source>
        <strain evidence="13">233</strain>
        <tissue evidence="13">Head and thorax</tissue>
    </source>
</reference>
<keyword evidence="5" id="KW-0433">Leucine-rich repeat</keyword>
<dbReference type="Proteomes" id="UP001607302">
    <property type="component" value="Unassembled WGS sequence"/>
</dbReference>
<dbReference type="InterPro" id="IPR032675">
    <property type="entry name" value="LRR_dom_sf"/>
</dbReference>
<evidence type="ECO:0000256" key="4">
    <source>
        <dbReference type="ARBA" id="ARBA00022490"/>
    </source>
</evidence>
<evidence type="ECO:0000313" key="13">
    <source>
        <dbReference type="EMBL" id="KAL2712001.1"/>
    </source>
</evidence>
<sequence length="296" mass="33943">MNTNNANVNFTSDYKRNEQEEMLIAPPLDFSFKKATNVNELVNQQPQTIRTVKAPIRTSKDRFATSTIWLSNNLLTSIEGFENLCKIVLEDPTSLSWLDLSFNEINEIGDDIAKFPNLKILYLHGNNISNINDVLKLRKLCNMRVLTLHGNPIETLPYYRGYIINVMSQLINLDFSPITMAEKKRALPTGFFKIIEPAFSTLLWIIIIYLHKMSAECKQLAKPKLRNLLLGKMKVAFIGMAISGTLTTLCYKIFVGDARKKRYEEFYKKYDAEAKLKIMCDSGYMHSCGDNPIIYE</sequence>
<keyword evidence="10" id="KW-0496">Mitochondrion</keyword>
<evidence type="ECO:0000256" key="9">
    <source>
        <dbReference type="ARBA" id="ARBA00022989"/>
    </source>
</evidence>
<dbReference type="PANTHER" id="PTHR46545:SF1">
    <property type="entry name" value="LEUCINE-RICH REPEAT-CONTAINING PROTEIN 51"/>
    <property type="match status" value="1"/>
</dbReference>
<dbReference type="Pfam" id="PF14580">
    <property type="entry name" value="LRR_9"/>
    <property type="match status" value="1"/>
</dbReference>
<evidence type="ECO:0000256" key="8">
    <source>
        <dbReference type="ARBA" id="ARBA00022792"/>
    </source>
</evidence>
<evidence type="ECO:0000256" key="3">
    <source>
        <dbReference type="ARBA" id="ARBA00014223"/>
    </source>
</evidence>
<gene>
    <name evidence="13" type="ORF">V1478_018236</name>
</gene>
<dbReference type="Gene3D" id="3.80.10.10">
    <property type="entry name" value="Ribonuclease Inhibitor"/>
    <property type="match status" value="1"/>
</dbReference>
<keyword evidence="14" id="KW-1185">Reference proteome</keyword>
<dbReference type="GO" id="GO:0005743">
    <property type="term" value="C:mitochondrial inner membrane"/>
    <property type="evidence" value="ECO:0007669"/>
    <property type="project" value="UniProtKB-SubCell"/>
</dbReference>
<evidence type="ECO:0000256" key="7">
    <source>
        <dbReference type="ARBA" id="ARBA00022737"/>
    </source>
</evidence>
<dbReference type="Gene3D" id="4.10.93.10">
    <property type="entry name" value="Mitochondrial cytochrome c oxidase subunit VIc/VIIs"/>
    <property type="match status" value="1"/>
</dbReference>
<proteinExistence type="predicted"/>
<dbReference type="InterPro" id="IPR034884">
    <property type="entry name" value="Cytochrome_c_oxidase_VIc/VIIs"/>
</dbReference>
<evidence type="ECO:0000256" key="6">
    <source>
        <dbReference type="ARBA" id="ARBA00022692"/>
    </source>
</evidence>
<evidence type="ECO:0000256" key="12">
    <source>
        <dbReference type="SAM" id="Phobius"/>
    </source>
</evidence>
<name>A0ABD1ZUG8_VESSQ</name>
<feature type="transmembrane region" description="Helical" evidence="12">
    <location>
        <begin position="235"/>
        <end position="254"/>
    </location>
</feature>
<feature type="transmembrane region" description="Helical" evidence="12">
    <location>
        <begin position="190"/>
        <end position="210"/>
    </location>
</feature>
<dbReference type="PANTHER" id="PTHR46545">
    <property type="entry name" value="LEUCINE-RICH REPEAT-CONTAINING PROTEIN 51"/>
    <property type="match status" value="1"/>
</dbReference>
<dbReference type="Pfam" id="PF02937">
    <property type="entry name" value="COX6C"/>
    <property type="match status" value="1"/>
</dbReference>
<evidence type="ECO:0000256" key="2">
    <source>
        <dbReference type="ARBA" id="ARBA00004496"/>
    </source>
</evidence>
<dbReference type="InterPro" id="IPR001611">
    <property type="entry name" value="Leu-rich_rpt"/>
</dbReference>